<sequence>MNYQMAILETATDWDSPDFPSKKVYFDASKWLKQKQYIKIDDYRLLNLNYEKFDLLYETEMESGWSFISSAFLQAIADAGGDIGKELNELKKLNSLQLKKILSPILKWQYLYTEFDKETLLPTLDYFLFEFDYKGKIYELLLIRTIYEDEFIFLNFFGLDYKGWTERDLPDNFLTYKKYLEKNHLSTLPVD</sequence>
<evidence type="ECO:0000313" key="1">
    <source>
        <dbReference type="EMBL" id="TEA26567.1"/>
    </source>
</evidence>
<dbReference type="Proteomes" id="UP000506160">
    <property type="component" value="Unassembled WGS sequence"/>
</dbReference>
<evidence type="ECO:0000313" key="2">
    <source>
        <dbReference type="Proteomes" id="UP000506160"/>
    </source>
</evidence>
<keyword evidence="2" id="KW-1185">Reference proteome</keyword>
<organism evidence="1 2">
    <name type="scientific">Candidatus Schmidhempelia bombi str. Bimp</name>
    <dbReference type="NCBI Taxonomy" id="1387197"/>
    <lineage>
        <taxon>Bacteria</taxon>
        <taxon>Pseudomonadati</taxon>
        <taxon>Pseudomonadota</taxon>
        <taxon>Gammaproteobacteria</taxon>
        <taxon>Orbales</taxon>
        <taxon>Orbaceae</taxon>
        <taxon>Candidatus Schmidhempelia</taxon>
    </lineage>
</organism>
<dbReference type="AlphaFoldDB" id="A0AB94IAY6"/>
<comment type="caution">
    <text evidence="1">The sequence shown here is derived from an EMBL/GenBank/DDBJ whole genome shotgun (WGS) entry which is preliminary data.</text>
</comment>
<name>A0AB94IAY6_9GAMM</name>
<gene>
    <name evidence="1" type="ORF">O970_08155</name>
</gene>
<accession>A0AB94IAY6</accession>
<dbReference type="EMBL" id="AWGA01000073">
    <property type="protein sequence ID" value="TEA26567.1"/>
    <property type="molecule type" value="Genomic_DNA"/>
</dbReference>
<evidence type="ECO:0008006" key="3">
    <source>
        <dbReference type="Google" id="ProtNLM"/>
    </source>
</evidence>
<protein>
    <recommendedName>
        <fullName evidence="3">DUF2247 family protein</fullName>
    </recommendedName>
</protein>
<proteinExistence type="predicted"/>
<reference evidence="1 2" key="1">
    <citation type="journal article" date="2014" name="Appl. Environ. Microbiol.">
        <title>Genomic features of a bumble bee symbiont reflect its host environment.</title>
        <authorList>
            <person name="Martinson V.G."/>
            <person name="Magoc T."/>
            <person name="Koch H."/>
            <person name="Salzberg S.L."/>
            <person name="Moran N.A."/>
        </authorList>
    </citation>
    <scope>NUCLEOTIDE SEQUENCE [LARGE SCALE GENOMIC DNA]</scope>
    <source>
        <strain evidence="1 2">Bimp</strain>
    </source>
</reference>